<protein>
    <submittedName>
        <fullName evidence="1">DNA binding protein with HTH domain</fullName>
    </submittedName>
</protein>
<dbReference type="RefSeq" id="WP_106264533.1">
    <property type="nucleotide sequence ID" value="NZ_PVTQ01000006.1"/>
</dbReference>
<gene>
    <name evidence="1" type="ORF">CLV74_106137</name>
</gene>
<dbReference type="OrthoDB" id="7838433at2"/>
<name>A0A2T0WRY6_9RHOB</name>
<dbReference type="Proteomes" id="UP000238392">
    <property type="component" value="Unassembled WGS sequence"/>
</dbReference>
<sequence length="369" mass="40406">MQLYEKILSIEVLAARLEGAFLADPQIGAMWRAQAALSEVCRSVGLEGVPLSEGDLVSRQFEARQTELETARGSWLASEMLKVLVSPVDFFRDPERCVQRCYRAAPLEEGSTVDPAELGAGFCRDLTILVEEAPSPLVAALRATSHLRLATESANPAAERLFFTMIDHSLRSRRAGARDLNFDEDVGSVEVLAALRGDWVFLPSCALTAEGFRAWQPTVPSGQVSLLDGLQVELSRAMGQLPLLRRWRAQALASCEGKHGKSRLRDLVHLLMEEPILTTVRVADRLNVSGRTGLNLMNEGVASGFLAPITGRRTYRAWAPTPLADYLCQRRPKAQFSEERAPLGQEAGSEAMAALDAALAQADKVLRRT</sequence>
<accession>A0A2T0WRY6</accession>
<keyword evidence="2" id="KW-1185">Reference proteome</keyword>
<reference evidence="1 2" key="1">
    <citation type="submission" date="2018-03" db="EMBL/GenBank/DDBJ databases">
        <title>Genomic Encyclopedia of Archaeal and Bacterial Type Strains, Phase II (KMG-II): from individual species to whole genera.</title>
        <authorList>
            <person name="Goeker M."/>
        </authorList>
    </citation>
    <scope>NUCLEOTIDE SEQUENCE [LARGE SCALE GENOMIC DNA]</scope>
    <source>
        <strain evidence="1 2">DSM 100212</strain>
    </source>
</reference>
<evidence type="ECO:0000313" key="1">
    <source>
        <dbReference type="EMBL" id="PRY89435.1"/>
    </source>
</evidence>
<dbReference type="AlphaFoldDB" id="A0A2T0WRY6"/>
<comment type="caution">
    <text evidence="1">The sequence shown here is derived from an EMBL/GenBank/DDBJ whole genome shotgun (WGS) entry which is preliminary data.</text>
</comment>
<proteinExistence type="predicted"/>
<dbReference type="EMBL" id="PVTQ01000006">
    <property type="protein sequence ID" value="PRY89435.1"/>
    <property type="molecule type" value="Genomic_DNA"/>
</dbReference>
<organism evidence="1 2">
    <name type="scientific">Donghicola tyrosinivorans</name>
    <dbReference type="NCBI Taxonomy" id="1652492"/>
    <lineage>
        <taxon>Bacteria</taxon>
        <taxon>Pseudomonadati</taxon>
        <taxon>Pseudomonadota</taxon>
        <taxon>Alphaproteobacteria</taxon>
        <taxon>Rhodobacterales</taxon>
        <taxon>Roseobacteraceae</taxon>
        <taxon>Donghicola</taxon>
    </lineage>
</organism>
<evidence type="ECO:0000313" key="2">
    <source>
        <dbReference type="Proteomes" id="UP000238392"/>
    </source>
</evidence>